<dbReference type="EMBL" id="CP002193">
    <property type="protein sequence ID" value="AFD27781.1"/>
    <property type="molecule type" value="Genomic_DNA"/>
</dbReference>
<name>H8H2N4_DEIGI</name>
<dbReference type="HOGENOM" id="CLU_820671_0_0_0"/>
<organism evidence="1 2">
    <name type="scientific">Deinococcus gobiensis (strain DSM 21396 / JCM 16679 / CGMCC 1.7299 / I-0)</name>
    <dbReference type="NCBI Taxonomy" id="745776"/>
    <lineage>
        <taxon>Bacteria</taxon>
        <taxon>Thermotogati</taxon>
        <taxon>Deinococcota</taxon>
        <taxon>Deinococci</taxon>
        <taxon>Deinococcales</taxon>
        <taxon>Deinococcaceae</taxon>
        <taxon>Deinococcus</taxon>
    </lineage>
</organism>
<accession>H8H2N4</accession>
<evidence type="ECO:0000313" key="1">
    <source>
        <dbReference type="EMBL" id="AFD27781.1"/>
    </source>
</evidence>
<dbReference type="AlphaFoldDB" id="H8H2N4"/>
<gene>
    <name evidence="1" type="ordered locus">DGo_PB0512</name>
</gene>
<protein>
    <submittedName>
        <fullName evidence="1">Uncharacterized protein</fullName>
    </submittedName>
</protein>
<dbReference type="Proteomes" id="UP000007575">
    <property type="component" value="Plasmid P2"/>
</dbReference>
<keyword evidence="2" id="KW-1185">Reference proteome</keyword>
<geneLocation type="plasmid" evidence="1 2">
    <name>P2</name>
</geneLocation>
<sequence length="338" mass="36071">MNSCEFEGVGFSGEDLAVMFSRNPEATRAEIARKKEARAQQAREANMRADLGIIREYLDNLRELSRRHAKSLTREKGPSTQDRVGIAHLTRVVRGLHTQVEKLRAAGHPMAAITRLTLPVVWAGGLPLHKGLTLSLQGQQGVVVEALEGRGEITVTVGTSTGSWEVAKLLDAKDVQPTVDAAAFGTEAFERLAPSLREGVLSGLSDGAQEELLTGALGALPVAAEVQPALVVTPLVPMDAVAVAETATPVVKLSARFGLSVAAQLPQEAEQVFAIQGDHLEPGADGDMLLALVLRPNGEVRQVTVVLRDEARLAQARTLMCSGSTRLRERVMHLLSAA</sequence>
<keyword evidence="1" id="KW-0614">Plasmid</keyword>
<evidence type="ECO:0000313" key="2">
    <source>
        <dbReference type="Proteomes" id="UP000007575"/>
    </source>
</evidence>
<dbReference type="RefSeq" id="WP_014686873.1">
    <property type="nucleotide sequence ID" value="NC_017791.1"/>
</dbReference>
<reference evidence="1 2" key="1">
    <citation type="journal article" date="2012" name="PLoS ONE">
        <title>Genome sequence and transcriptome analysis of the radioresistant bacterium Deinococcus gobiensis: insights into the extreme environmental adaptations.</title>
        <authorList>
            <person name="Yuan M."/>
            <person name="Chen M."/>
            <person name="Zhang W."/>
            <person name="Lu W."/>
            <person name="Wang J."/>
            <person name="Yang M."/>
            <person name="Zhao P."/>
            <person name="Tang R."/>
            <person name="Li X."/>
            <person name="Hao Y."/>
            <person name="Zhou Z."/>
            <person name="Zhan Y."/>
            <person name="Yu H."/>
            <person name="Teng C."/>
            <person name="Yan Y."/>
            <person name="Ping S."/>
            <person name="Wang Y."/>
            <person name="Lin M."/>
        </authorList>
    </citation>
    <scope>NUCLEOTIDE SEQUENCE [LARGE SCALE GENOMIC DNA]</scope>
    <source>
        <strain evidence="2">DSM 21396 / JCM 16679 / CGMCC 1.7299 / I-0</strain>
        <plasmid evidence="1">P2</plasmid>
    </source>
</reference>
<dbReference type="KEGG" id="dgo:DGo_PB0512"/>
<dbReference type="PATRIC" id="fig|745776.4.peg.3794"/>
<proteinExistence type="predicted"/>